<dbReference type="InterPro" id="IPR023074">
    <property type="entry name" value="HMG_CoA_Rdtase_cat_sf"/>
</dbReference>
<evidence type="ECO:0000256" key="2">
    <source>
        <dbReference type="ARBA" id="ARBA00012999"/>
    </source>
</evidence>
<accession>A0ABZ2MAH4</accession>
<dbReference type="PANTHER" id="PTHR10572">
    <property type="entry name" value="3-HYDROXY-3-METHYLGLUTARYL-COENZYME A REDUCTASE"/>
    <property type="match status" value="1"/>
</dbReference>
<reference evidence="5 6" key="1">
    <citation type="submission" date="2021-12" db="EMBL/GenBank/DDBJ databases">
        <title>Discovery of the Pendulisporaceae a myxobacterial family with distinct sporulation behavior and unique specialized metabolism.</title>
        <authorList>
            <person name="Garcia R."/>
            <person name="Popoff A."/>
            <person name="Bader C.D."/>
            <person name="Loehr J."/>
            <person name="Walesch S."/>
            <person name="Walt C."/>
            <person name="Boldt J."/>
            <person name="Bunk B."/>
            <person name="Haeckl F.J.F.P.J."/>
            <person name="Gunesch A.P."/>
            <person name="Birkelbach J."/>
            <person name="Nuebel U."/>
            <person name="Pietschmann T."/>
            <person name="Bach T."/>
            <person name="Mueller R."/>
        </authorList>
    </citation>
    <scope>NUCLEOTIDE SEQUENCE [LARGE SCALE GENOMIC DNA]</scope>
    <source>
        <strain evidence="5 6">MSr11954</strain>
    </source>
</reference>
<dbReference type="PRINTS" id="PR00071">
    <property type="entry name" value="HMGCOARDTASE"/>
</dbReference>
<dbReference type="RefSeq" id="WP_394829131.1">
    <property type="nucleotide sequence ID" value="NZ_CP089984.1"/>
</dbReference>
<dbReference type="PANTHER" id="PTHR10572:SF24">
    <property type="entry name" value="3-HYDROXY-3-METHYLGLUTARYL-COENZYME A REDUCTASE"/>
    <property type="match status" value="1"/>
</dbReference>
<organism evidence="5 6">
    <name type="scientific">Pendulispora albinea</name>
    <dbReference type="NCBI Taxonomy" id="2741071"/>
    <lineage>
        <taxon>Bacteria</taxon>
        <taxon>Pseudomonadati</taxon>
        <taxon>Myxococcota</taxon>
        <taxon>Myxococcia</taxon>
        <taxon>Myxococcales</taxon>
        <taxon>Sorangiineae</taxon>
        <taxon>Pendulisporaceae</taxon>
        <taxon>Pendulispora</taxon>
    </lineage>
</organism>
<dbReference type="InterPro" id="IPR004554">
    <property type="entry name" value="HMG_CoA_Rdtase_eu_arc"/>
</dbReference>
<keyword evidence="6" id="KW-1185">Reference proteome</keyword>
<dbReference type="CDD" id="cd00643">
    <property type="entry name" value="HMG-CoA_reductase_classI"/>
    <property type="match status" value="1"/>
</dbReference>
<comment type="similarity">
    <text evidence="1">Belongs to the HMG-CoA reductase family.</text>
</comment>
<dbReference type="InterPro" id="IPR002202">
    <property type="entry name" value="HMG_CoA_Rdtase"/>
</dbReference>
<dbReference type="EC" id="1.1.1.34" evidence="2"/>
<dbReference type="EMBL" id="CP089984">
    <property type="protein sequence ID" value="WXB19515.1"/>
    <property type="molecule type" value="Genomic_DNA"/>
</dbReference>
<keyword evidence="3" id="KW-0521">NADP</keyword>
<dbReference type="InterPro" id="IPR009029">
    <property type="entry name" value="HMG_CoA_Rdtase_sub-bd_dom_sf"/>
</dbReference>
<dbReference type="Pfam" id="PF00368">
    <property type="entry name" value="HMG-CoA_red"/>
    <property type="match status" value="1"/>
</dbReference>
<name>A0ABZ2MAH4_9BACT</name>
<dbReference type="InterPro" id="IPR009023">
    <property type="entry name" value="HMG_CoA_Rdtase_NAD(P)-bd_sf"/>
</dbReference>
<dbReference type="PROSITE" id="PS50065">
    <property type="entry name" value="HMG_COA_REDUCTASE_4"/>
    <property type="match status" value="1"/>
</dbReference>
<dbReference type="Gene3D" id="3.90.770.10">
    <property type="entry name" value="3-hydroxy-3-methylglutaryl-coenzyme A Reductase, Chain A, domain 2"/>
    <property type="match status" value="1"/>
</dbReference>
<evidence type="ECO:0000256" key="1">
    <source>
        <dbReference type="ARBA" id="ARBA00007661"/>
    </source>
</evidence>
<dbReference type="InterPro" id="IPR023076">
    <property type="entry name" value="HMG_CoA_Rdtase_CS"/>
</dbReference>
<evidence type="ECO:0000313" key="5">
    <source>
        <dbReference type="EMBL" id="WXB19515.1"/>
    </source>
</evidence>
<dbReference type="SUPFAM" id="SSF56542">
    <property type="entry name" value="Substrate-binding domain of HMG-CoA reductase"/>
    <property type="match status" value="1"/>
</dbReference>
<protein>
    <recommendedName>
        <fullName evidence="2">hydroxymethylglutaryl-CoA reductase (NADPH)</fullName>
        <ecNumber evidence="2">1.1.1.34</ecNumber>
    </recommendedName>
</protein>
<dbReference type="SUPFAM" id="SSF55035">
    <property type="entry name" value="NAD-binding domain of HMG-CoA reductase"/>
    <property type="match status" value="1"/>
</dbReference>
<sequence>MSKEHIDHDLPKVPARGISTEEARLERLEFARRITGAPLDHMQETSLAASSLANNIESLIGGIEIPVGLAGPLLFQGACATGIIFAPFATTEGALVASATRGATALSRAGGVTTRVLHQRMVRAPAFRFRNVASAAAFVQWIEAQFEPLSAEVRKFSEHAKLISVEPYVLGRIAHVVFQYSTGDAAGQNMTTHTTWHACRWLLEQLRAIETIELEHFEIEGNMAGDKKFSFHSLLRGRGFRVVADCDVPREVLSEVLKVTPERLMLAHEHSMSGSFQAGSLYNINASNAVTAIFAATGQDIACVHESSGALLSIQSAPHGIYASILLPSLVVGTVGGGTHLPRQREMLQLMGCLGDGHAERLAEIIAGFCLALDLSTLAAAASDQLAAAHERLGRNRPVKKM</sequence>
<dbReference type="Proteomes" id="UP001370348">
    <property type="component" value="Chromosome"/>
</dbReference>
<proteinExistence type="inferred from homology"/>
<evidence type="ECO:0000256" key="4">
    <source>
        <dbReference type="ARBA" id="ARBA00023002"/>
    </source>
</evidence>
<dbReference type="Gene3D" id="3.30.70.420">
    <property type="entry name" value="Hydroxymethylglutaryl-CoA reductase, class I/II, NAD/NADP-binding domain"/>
    <property type="match status" value="1"/>
</dbReference>
<dbReference type="PROSITE" id="PS00318">
    <property type="entry name" value="HMG_COA_REDUCTASE_2"/>
    <property type="match status" value="1"/>
</dbReference>
<keyword evidence="4" id="KW-0560">Oxidoreductase</keyword>
<evidence type="ECO:0000256" key="3">
    <source>
        <dbReference type="ARBA" id="ARBA00022857"/>
    </source>
</evidence>
<evidence type="ECO:0000313" key="6">
    <source>
        <dbReference type="Proteomes" id="UP001370348"/>
    </source>
</evidence>
<gene>
    <name evidence="5" type="ORF">LZC94_20085</name>
</gene>